<dbReference type="SUPFAM" id="SSF57701">
    <property type="entry name" value="Zn2/Cys6 DNA-binding domain"/>
    <property type="match status" value="1"/>
</dbReference>
<accession>A0A507BBX8</accession>
<dbReference type="RefSeq" id="XP_030995831.1">
    <property type="nucleotide sequence ID" value="XM_031139636.1"/>
</dbReference>
<dbReference type="PANTHER" id="PTHR45348">
    <property type="entry name" value="HYPOTHETICAL OXIDOREDUCTASE (EUROFUNG)"/>
    <property type="match status" value="1"/>
</dbReference>
<name>A0A507BBX8_9PEZI</name>
<keyword evidence="9" id="KW-1185">Reference proteome</keyword>
<dbReference type="PANTHER" id="PTHR45348:SF1">
    <property type="entry name" value="TRANS-ENOYL REDUCTASE STHE"/>
    <property type="match status" value="1"/>
</dbReference>
<keyword evidence="3" id="KW-0521">NADP</keyword>
<evidence type="ECO:0000256" key="3">
    <source>
        <dbReference type="ARBA" id="ARBA00022857"/>
    </source>
</evidence>
<dbReference type="Proteomes" id="UP000319257">
    <property type="component" value="Unassembled WGS sequence"/>
</dbReference>
<dbReference type="CDD" id="cd08249">
    <property type="entry name" value="enoyl_reductase_like"/>
    <property type="match status" value="1"/>
</dbReference>
<dbReference type="InParanoid" id="A0A507BBX8"/>
<keyword evidence="5" id="KW-0539">Nucleus</keyword>
<dbReference type="Gene3D" id="4.10.240.10">
    <property type="entry name" value="Zn(2)-C6 fungal-type DNA-binding domain"/>
    <property type="match status" value="1"/>
</dbReference>
<reference evidence="8 9" key="1">
    <citation type="submission" date="2019-06" db="EMBL/GenBank/DDBJ databases">
        <title>Draft genome sequence of the filamentous fungus Phialemoniopsis curvata isolated from diesel fuel.</title>
        <authorList>
            <person name="Varaljay V.A."/>
            <person name="Lyon W.J."/>
            <person name="Crouch A.L."/>
            <person name="Drake C.E."/>
            <person name="Hollomon J.M."/>
            <person name="Nadeau L.J."/>
            <person name="Nunn H.S."/>
            <person name="Stevenson B.S."/>
            <person name="Bojanowski C.L."/>
            <person name="Crookes-Goodson W.J."/>
        </authorList>
    </citation>
    <scope>NUCLEOTIDE SEQUENCE [LARGE SCALE GENOMIC DNA]</scope>
    <source>
        <strain evidence="8 9">D216</strain>
    </source>
</reference>
<evidence type="ECO:0000256" key="2">
    <source>
        <dbReference type="ARBA" id="ARBA00022741"/>
    </source>
</evidence>
<dbReference type="InterPro" id="IPR020843">
    <property type="entry name" value="ER"/>
</dbReference>
<evidence type="ECO:0000313" key="9">
    <source>
        <dbReference type="Proteomes" id="UP000319257"/>
    </source>
</evidence>
<dbReference type="OrthoDB" id="48317at2759"/>
<evidence type="ECO:0000256" key="6">
    <source>
        <dbReference type="SAM" id="MobiDB-lite"/>
    </source>
</evidence>
<dbReference type="InterPro" id="IPR011032">
    <property type="entry name" value="GroES-like_sf"/>
</dbReference>
<dbReference type="InterPro" id="IPR013154">
    <property type="entry name" value="ADH-like_N"/>
</dbReference>
<evidence type="ECO:0000256" key="1">
    <source>
        <dbReference type="ARBA" id="ARBA00008072"/>
    </source>
</evidence>
<dbReference type="InterPro" id="IPR036291">
    <property type="entry name" value="NAD(P)-bd_dom_sf"/>
</dbReference>
<gene>
    <name evidence="8" type="ORF">E0L32_000514</name>
</gene>
<dbReference type="GeneID" id="41967961"/>
<dbReference type="GO" id="GO:0000981">
    <property type="term" value="F:DNA-binding transcription factor activity, RNA polymerase II-specific"/>
    <property type="evidence" value="ECO:0007669"/>
    <property type="project" value="InterPro"/>
</dbReference>
<dbReference type="GO" id="GO:0016651">
    <property type="term" value="F:oxidoreductase activity, acting on NAD(P)H"/>
    <property type="evidence" value="ECO:0007669"/>
    <property type="project" value="InterPro"/>
</dbReference>
<evidence type="ECO:0000313" key="8">
    <source>
        <dbReference type="EMBL" id="TPX14120.1"/>
    </source>
</evidence>
<dbReference type="PROSITE" id="PS00463">
    <property type="entry name" value="ZN2_CY6_FUNGAL_1"/>
    <property type="match status" value="1"/>
</dbReference>
<dbReference type="InterPro" id="IPR001138">
    <property type="entry name" value="Zn2Cys6_DnaBD"/>
</dbReference>
<keyword evidence="2" id="KW-0547">Nucleotide-binding</keyword>
<dbReference type="GO" id="GO:0008270">
    <property type="term" value="F:zinc ion binding"/>
    <property type="evidence" value="ECO:0007669"/>
    <property type="project" value="InterPro"/>
</dbReference>
<dbReference type="SUPFAM" id="SSF50129">
    <property type="entry name" value="GroES-like"/>
    <property type="match status" value="1"/>
</dbReference>
<dbReference type="SMART" id="SM00829">
    <property type="entry name" value="PKS_ER"/>
    <property type="match status" value="1"/>
</dbReference>
<feature type="domain" description="Zn(2)-C6 fungal-type" evidence="7">
    <location>
        <begin position="406"/>
        <end position="439"/>
    </location>
</feature>
<dbReference type="AlphaFoldDB" id="A0A507BBX8"/>
<evidence type="ECO:0000259" key="7">
    <source>
        <dbReference type="PROSITE" id="PS50048"/>
    </source>
</evidence>
<proteinExistence type="inferred from homology"/>
<feature type="region of interest" description="Disordered" evidence="6">
    <location>
        <begin position="533"/>
        <end position="576"/>
    </location>
</feature>
<dbReference type="Gene3D" id="3.90.180.10">
    <property type="entry name" value="Medium-chain alcohol dehydrogenases, catalytic domain"/>
    <property type="match status" value="1"/>
</dbReference>
<keyword evidence="4" id="KW-0560">Oxidoreductase</keyword>
<dbReference type="Gene3D" id="3.40.50.720">
    <property type="entry name" value="NAD(P)-binding Rossmann-like Domain"/>
    <property type="match status" value="1"/>
</dbReference>
<dbReference type="Pfam" id="PF08240">
    <property type="entry name" value="ADH_N"/>
    <property type="match status" value="1"/>
</dbReference>
<dbReference type="SUPFAM" id="SSF51735">
    <property type="entry name" value="NAD(P)-binding Rossmann-fold domains"/>
    <property type="match status" value="1"/>
</dbReference>
<evidence type="ECO:0000256" key="5">
    <source>
        <dbReference type="ARBA" id="ARBA00023242"/>
    </source>
</evidence>
<sequence length="876" mass="94476">MATATLPMLPPSRQAIVQSAKSPGTFELCSNLPMPDVPPDHVLIKVNAVAVNHCDYKMPARVPCPGAVDGSDFSGVVVRLGESVARTPGGLRIGDRVAGAQMGNQRRRPWSGAFAEYISEKADNIWRVPERLSWEQAASIGCAVTTSVGMALWWVMKLRGTPEKPTPDPKFILVYGGSTASGTFAIQLLKLAFPLSSGYRVVTTCSPKNFQLVEEYGAEKAFDYHSPTCGEDIRAYTKNSLEYALDIITEARTIRQCYAAIGRGGGRYIGFELLPEDLMATMRKTVKPTWVLGLEVVGEELDLPGGYYRKENPELHAWIHVWIKEFVALYEAGKLKPHPMQVNPGGLPKVMDGIGSLQRKEVSAQKLVYPLSKCRSIGLVTTKSPSPISIPGQDANMLKTAVKRSACDQCRAKRIRCLRAENSTAACARCSHIGARCVTGAPGHPGRPPKRRLVDDNGTPRGSPAASPADVSSPGTGRRHRASALRDMNHVEAYAPAMVADPAPFGGTTARASRCKVDMPAPWDGRLDGIAGSDLAGSKSAVHPQPPLPHGGPQPNFWGAPGDGPAFFDSPSTEDSLASGEDILAMVDQLSTPPQLQGLLGTNDELDAMLHMDQDSGGTGLNMDIIDPLLGPWDRAVLPSSPPPQSPSPASSLMRFREEMEQRNAVVDAYFSDPLKVVQGCKEEGAGEEGAENPAALLLTCSKEFIDIIQSLTPVAAPGQMHMQSEDALSTEIVLLALSSYLALIRLFDSLFYTIYKLICEMPPDSFKSVKVKSVLRIGGISSLQDMPLKTYATGILDAIQGQMRTLERCMGIPTECCLSGEATAPPTQGIFSRADRAQLFWAVMSQEDVKSRRGGKSYAESIRASIQGSMRFLED</sequence>
<dbReference type="InterPro" id="IPR047122">
    <property type="entry name" value="Trans-enoyl_RdTase-like"/>
</dbReference>
<protein>
    <recommendedName>
        <fullName evidence="7">Zn(2)-C6 fungal-type domain-containing protein</fullName>
    </recommendedName>
</protein>
<organism evidence="8 9">
    <name type="scientific">Thyridium curvatum</name>
    <dbReference type="NCBI Taxonomy" id="1093900"/>
    <lineage>
        <taxon>Eukaryota</taxon>
        <taxon>Fungi</taxon>
        <taxon>Dikarya</taxon>
        <taxon>Ascomycota</taxon>
        <taxon>Pezizomycotina</taxon>
        <taxon>Sordariomycetes</taxon>
        <taxon>Sordariomycetidae</taxon>
        <taxon>Thyridiales</taxon>
        <taxon>Thyridiaceae</taxon>
        <taxon>Thyridium</taxon>
    </lineage>
</organism>
<dbReference type="GO" id="GO:0000166">
    <property type="term" value="F:nucleotide binding"/>
    <property type="evidence" value="ECO:0007669"/>
    <property type="project" value="UniProtKB-KW"/>
</dbReference>
<feature type="region of interest" description="Disordered" evidence="6">
    <location>
        <begin position="438"/>
        <end position="482"/>
    </location>
</feature>
<dbReference type="STRING" id="1093900.A0A507BBX8"/>
<dbReference type="CDD" id="cd00067">
    <property type="entry name" value="GAL4"/>
    <property type="match status" value="1"/>
</dbReference>
<dbReference type="PROSITE" id="PS50048">
    <property type="entry name" value="ZN2_CY6_FUNGAL_2"/>
    <property type="match status" value="1"/>
</dbReference>
<comment type="caution">
    <text evidence="8">The sequence shown here is derived from an EMBL/GenBank/DDBJ whole genome shotgun (WGS) entry which is preliminary data.</text>
</comment>
<evidence type="ECO:0000256" key="4">
    <source>
        <dbReference type="ARBA" id="ARBA00023002"/>
    </source>
</evidence>
<feature type="compositionally biased region" description="Low complexity" evidence="6">
    <location>
        <begin position="463"/>
        <end position="474"/>
    </location>
</feature>
<dbReference type="EMBL" id="SKBQ01000002">
    <property type="protein sequence ID" value="TPX14120.1"/>
    <property type="molecule type" value="Genomic_DNA"/>
</dbReference>
<comment type="similarity">
    <text evidence="1">Belongs to the zinc-containing alcohol dehydrogenase family.</text>
</comment>
<dbReference type="InterPro" id="IPR036864">
    <property type="entry name" value="Zn2-C6_fun-type_DNA-bd_sf"/>
</dbReference>